<feature type="compositionally biased region" description="Acidic residues" evidence="1">
    <location>
        <begin position="69"/>
        <end position="78"/>
    </location>
</feature>
<comment type="caution">
    <text evidence="4">The sequence shown here is derived from an EMBL/GenBank/DDBJ whole genome shotgun (WGS) entry which is preliminary data.</text>
</comment>
<protein>
    <submittedName>
        <fullName evidence="4">Dna rna-binding protein kin17 domain-containing protein</fullName>
    </submittedName>
</protein>
<organism evidence="4 5">
    <name type="scientific">Cystoisospora suis</name>
    <dbReference type="NCBI Taxonomy" id="483139"/>
    <lineage>
        <taxon>Eukaryota</taxon>
        <taxon>Sar</taxon>
        <taxon>Alveolata</taxon>
        <taxon>Apicomplexa</taxon>
        <taxon>Conoidasida</taxon>
        <taxon>Coccidia</taxon>
        <taxon>Eucoccidiorida</taxon>
        <taxon>Eimeriorina</taxon>
        <taxon>Sarcocystidae</taxon>
        <taxon>Cystoisospora</taxon>
    </lineage>
</organism>
<dbReference type="Gene3D" id="2.30.30.140">
    <property type="match status" value="1"/>
</dbReference>
<dbReference type="GO" id="GO:0006974">
    <property type="term" value="P:DNA damage response"/>
    <property type="evidence" value="ECO:0007669"/>
    <property type="project" value="TreeGrafter"/>
</dbReference>
<keyword evidence="5" id="KW-1185">Reference proteome</keyword>
<dbReference type="InterPro" id="IPR041995">
    <property type="entry name" value="KOW_KIN17"/>
</dbReference>
<evidence type="ECO:0000256" key="1">
    <source>
        <dbReference type="SAM" id="MobiDB-lite"/>
    </source>
</evidence>
<dbReference type="CDD" id="cd13155">
    <property type="entry name" value="KOW_KIN17"/>
    <property type="match status" value="1"/>
</dbReference>
<dbReference type="GeneID" id="94429713"/>
<dbReference type="Proteomes" id="UP000221165">
    <property type="component" value="Unassembled WGS sequence"/>
</dbReference>
<dbReference type="PANTHER" id="PTHR12805">
    <property type="entry name" value="KIN17 KIN, ANTIGENIC DETERMINANT OF RECA PROTEIN HOMOLOG"/>
    <property type="match status" value="1"/>
</dbReference>
<accession>A0A2C6KUT4</accession>
<dbReference type="GO" id="GO:0005634">
    <property type="term" value="C:nucleus"/>
    <property type="evidence" value="ECO:0007669"/>
    <property type="project" value="TreeGrafter"/>
</dbReference>
<feature type="compositionally biased region" description="Polar residues" evidence="1">
    <location>
        <begin position="16"/>
        <end position="26"/>
    </location>
</feature>
<gene>
    <name evidence="4" type="ORF">CSUI_006339</name>
</gene>
<dbReference type="AlphaFoldDB" id="A0A2C6KUT4"/>
<dbReference type="Gene3D" id="2.30.30.30">
    <property type="match status" value="1"/>
</dbReference>
<feature type="domain" description="KN17 SH3-like" evidence="2">
    <location>
        <begin position="90"/>
        <end position="142"/>
    </location>
</feature>
<proteinExistence type="predicted"/>
<dbReference type="RefSeq" id="XP_067921519.1">
    <property type="nucleotide sequence ID" value="XM_068066502.1"/>
</dbReference>
<feature type="compositionally biased region" description="Basic and acidic residues" evidence="1">
    <location>
        <begin position="38"/>
        <end position="68"/>
    </location>
</feature>
<evidence type="ECO:0000259" key="3">
    <source>
        <dbReference type="Pfam" id="PF25092"/>
    </source>
</evidence>
<dbReference type="InterPro" id="IPR037321">
    <property type="entry name" value="KIN17-like"/>
</dbReference>
<dbReference type="EMBL" id="MIGC01003191">
    <property type="protein sequence ID" value="PHJ19826.1"/>
    <property type="molecule type" value="Genomic_DNA"/>
</dbReference>
<feature type="domain" description="Kin17 KOW" evidence="3">
    <location>
        <begin position="151"/>
        <end position="213"/>
    </location>
</feature>
<name>A0A2C6KUT4_9APIC</name>
<dbReference type="OrthoDB" id="10266249at2759"/>
<feature type="region of interest" description="Disordered" evidence="1">
    <location>
        <begin position="1"/>
        <end position="83"/>
    </location>
</feature>
<dbReference type="InterPro" id="IPR041330">
    <property type="entry name" value="KN17_SH3"/>
</dbReference>
<evidence type="ECO:0000313" key="5">
    <source>
        <dbReference type="Proteomes" id="UP000221165"/>
    </source>
</evidence>
<dbReference type="PANTHER" id="PTHR12805:SF0">
    <property type="entry name" value="DNA_RNA-BINDING PROTEIN KIN17"/>
    <property type="match status" value="1"/>
</dbReference>
<evidence type="ECO:0000259" key="2">
    <source>
        <dbReference type="Pfam" id="PF18131"/>
    </source>
</evidence>
<evidence type="ECO:0000313" key="4">
    <source>
        <dbReference type="EMBL" id="PHJ19826.1"/>
    </source>
</evidence>
<dbReference type="GO" id="GO:0003690">
    <property type="term" value="F:double-stranded DNA binding"/>
    <property type="evidence" value="ECO:0007669"/>
    <property type="project" value="TreeGrafter"/>
</dbReference>
<sequence length="219" mass="25420">MAAERLRLEMEESKARSSSFLRPSSWTRKDSEEEDGTQEERRSERGERSQEKRRSEGLSSRRSDHGEREDVEGEEGDDDLRPPKHKYAEKDWWLSAGCIVKVMHETLGDGRYFRQKGRILRVEQRYAGYVRMLETGDLIRLDQQMLETVIPNFGGPVRVVLGEWRDHEGQLEGLDEAQYCVHVILTSGPIFKARPNLVPFVVKGLPYEHVCKIMDEEKS</sequence>
<reference evidence="4 5" key="1">
    <citation type="journal article" date="2017" name="Int. J. Parasitol.">
        <title>The genome of the protozoan parasite Cystoisospora suis and a reverse vaccinology approach to identify vaccine candidates.</title>
        <authorList>
            <person name="Palmieri N."/>
            <person name="Shrestha A."/>
            <person name="Ruttkowski B."/>
            <person name="Beck T."/>
            <person name="Vogl C."/>
            <person name="Tomley F."/>
            <person name="Blake D.P."/>
            <person name="Joachim A."/>
        </authorList>
    </citation>
    <scope>NUCLEOTIDE SEQUENCE [LARGE SCALE GENOMIC DNA]</scope>
    <source>
        <strain evidence="4 5">Wien I</strain>
    </source>
</reference>
<dbReference type="VEuPathDB" id="ToxoDB:CSUI_006339"/>
<dbReference type="GO" id="GO:0006260">
    <property type="term" value="P:DNA replication"/>
    <property type="evidence" value="ECO:0007669"/>
    <property type="project" value="TreeGrafter"/>
</dbReference>
<dbReference type="Pfam" id="PF25092">
    <property type="entry name" value="SH3_KIN17_C"/>
    <property type="match status" value="1"/>
</dbReference>
<dbReference type="Pfam" id="PF18131">
    <property type="entry name" value="KN17_SH3"/>
    <property type="match status" value="1"/>
</dbReference>
<dbReference type="InterPro" id="IPR014722">
    <property type="entry name" value="Rib_uL2_dom2"/>
</dbReference>
<feature type="compositionally biased region" description="Basic and acidic residues" evidence="1">
    <location>
        <begin position="1"/>
        <end position="15"/>
    </location>
</feature>